<feature type="region of interest" description="Disordered" evidence="3">
    <location>
        <begin position="1"/>
        <end position="43"/>
    </location>
</feature>
<dbReference type="GO" id="GO:0006351">
    <property type="term" value="P:DNA-templated transcription"/>
    <property type="evidence" value="ECO:0007669"/>
    <property type="project" value="InterPro"/>
</dbReference>
<name>A0A7J0EZS4_9ERIC</name>
<dbReference type="GO" id="GO:0005654">
    <property type="term" value="C:nucleoplasm"/>
    <property type="evidence" value="ECO:0007669"/>
    <property type="project" value="TreeGrafter"/>
</dbReference>
<evidence type="ECO:0000256" key="1">
    <source>
        <dbReference type="ARBA" id="ARBA00004123"/>
    </source>
</evidence>
<evidence type="ECO:0000256" key="2">
    <source>
        <dbReference type="ARBA" id="ARBA00023242"/>
    </source>
</evidence>
<feature type="region of interest" description="Disordered" evidence="3">
    <location>
        <begin position="116"/>
        <end position="140"/>
    </location>
</feature>
<feature type="compositionally biased region" description="Polar residues" evidence="3">
    <location>
        <begin position="508"/>
        <end position="519"/>
    </location>
</feature>
<dbReference type="SMART" id="SM00717">
    <property type="entry name" value="SANT"/>
    <property type="match status" value="1"/>
</dbReference>
<feature type="compositionally biased region" description="Basic residues" evidence="3">
    <location>
        <begin position="1"/>
        <end position="11"/>
    </location>
</feature>
<dbReference type="OrthoDB" id="2339771at2759"/>
<dbReference type="GO" id="GO:0017053">
    <property type="term" value="C:transcription repressor complex"/>
    <property type="evidence" value="ECO:0007669"/>
    <property type="project" value="InterPro"/>
</dbReference>
<reference evidence="6 7" key="1">
    <citation type="submission" date="2019-07" db="EMBL/GenBank/DDBJ databases">
        <title>De Novo Assembly of kiwifruit Actinidia rufa.</title>
        <authorList>
            <person name="Sugita-Konishi S."/>
            <person name="Sato K."/>
            <person name="Mori E."/>
            <person name="Abe Y."/>
            <person name="Kisaki G."/>
            <person name="Hamano K."/>
            <person name="Suezawa K."/>
            <person name="Otani M."/>
            <person name="Fukuda T."/>
            <person name="Manabe T."/>
            <person name="Gomi K."/>
            <person name="Tabuchi M."/>
            <person name="Akimitsu K."/>
            <person name="Kataoka I."/>
        </authorList>
    </citation>
    <scope>NUCLEOTIDE SEQUENCE [LARGE SCALE GENOMIC DNA]</scope>
    <source>
        <strain evidence="7">cv. Fuchu</strain>
    </source>
</reference>
<dbReference type="GO" id="GO:0051726">
    <property type="term" value="P:regulation of cell cycle"/>
    <property type="evidence" value="ECO:0007669"/>
    <property type="project" value="TreeGrafter"/>
</dbReference>
<feature type="compositionally biased region" description="Polar residues" evidence="3">
    <location>
        <begin position="119"/>
        <end position="140"/>
    </location>
</feature>
<feature type="region of interest" description="Disordered" evidence="3">
    <location>
        <begin position="240"/>
        <end position="260"/>
    </location>
</feature>
<sequence>MAPTRKSRSVNKRFSNYTEASPDSNDGNPKKSRQRKRKLSNMLGTQWSKKELERFYEAYRKYGQDWEKVAGAVHNRSAEMVEVLYHMNKAYLSLPDGTASVVGLIAMMTDHYNVLEGSDSGQESNGASPLTQKTQKGGQGNVQFHASKEDLLLSPPVASANDGYLPSLKWRHSDGKAVCLLLILQSLPGCTHAHAYMCLSHHGVVKMGFHDVHGLSVNNLLVVLFGKGHLASQLHIHLKKDDNDNHDSPNKSSRNSQLDDDVEHVAALALTEASLGEGSPQVSPSPFKSDHMKPSPFQSRERKHSQPEKSRAKLRGFAIKKDGLEVTLGSKGTENGDYTRYKSALTEKGKRVYSKKEKVEDIRINQFDNGWEAFTGTESGLNGDVKEEDIEVANPKIEHSSSLGKRKRKKKLLFGDESAAFDALQTLADLSLMMPAETVESESFVQLKEEKPPFDLDNGSSVNEAMFDRRDKTKLFGCREKAQHGFSGRETPTSKKSKLVKDVAANANVNSEGEQQSLPGNKPVKRKHKSSLLKDLAEEEEISVVKNKRTGQKLSPSKQRESIRPAECSSSGSDKKKVGNDSAVSTTEVPATSHTSLSIKQRSRRKMLPGSTQIKKGIKSPGETSNDQPDKYSTLQDKLSCCLSSSMVRKWCTFEWFYSAIDYPWFANSEFVEYLNHVGLGDIPRLNRVERGVIRKSLGKPRRFSEQYLLEEKEKLKQYRESVRRHYAELRAGIRDGLPTDLARSLSVGQRVIALHPKSREVHDGSVLTVDHDKCRIQFDRPELGVEFVMDIDCMPLNPLENMPEALKRQSIGVDKFSLNPRELKARQLNIGKPVVFAPSEHLENACGAIHTLMKQARSDSIYAISKDKAEPICMANAPQAAYNRPCTVAHMHAREADTQALAELTHAPNIKVSSALLNSRQSNTYPWESLPSCLKPLATSSGFNALHDQESGSNVIEIIKDSRFKAHKMVDAAVQVISSIKEGEDVFERMGEALDSLDKQKFTPDCGPSVMKSAEQANGGAVRHPLFPTSETLQRGVCRRTISTWRYGADNKFCCYKLASLLPSEPSHLQRDTNVHGEGQNPAISTYTNLHALTLICSISKSE</sequence>
<comment type="caution">
    <text evidence="6">The sequence shown here is derived from an EMBL/GenBank/DDBJ whole genome shotgun (WGS) entry which is preliminary data.</text>
</comment>
<dbReference type="InterPro" id="IPR009057">
    <property type="entry name" value="Homeodomain-like_sf"/>
</dbReference>
<gene>
    <name evidence="6" type="ORF">Acr_08g0003260</name>
</gene>
<evidence type="ECO:0000259" key="5">
    <source>
        <dbReference type="SMART" id="SM01135"/>
    </source>
</evidence>
<dbReference type="InterPro" id="IPR010561">
    <property type="entry name" value="LIN-9/ALY1"/>
</dbReference>
<dbReference type="InterPro" id="IPR033471">
    <property type="entry name" value="DIRP"/>
</dbReference>
<dbReference type="PANTHER" id="PTHR21689:SF5">
    <property type="entry name" value="PROTEIN ALWAYS EARLY 1-RELATED"/>
    <property type="match status" value="1"/>
</dbReference>
<dbReference type="Gene3D" id="1.20.58.1880">
    <property type="match status" value="1"/>
</dbReference>
<dbReference type="SMART" id="SM01135">
    <property type="entry name" value="DIRP"/>
    <property type="match status" value="1"/>
</dbReference>
<feature type="region of interest" description="Disordered" evidence="3">
    <location>
        <begin position="273"/>
        <end position="312"/>
    </location>
</feature>
<dbReference type="Pfam" id="PF06584">
    <property type="entry name" value="DIRP"/>
    <property type="match status" value="1"/>
</dbReference>
<evidence type="ECO:0000256" key="3">
    <source>
        <dbReference type="SAM" id="MobiDB-lite"/>
    </source>
</evidence>
<protein>
    <submittedName>
        <fullName evidence="6">Similar to ALWAYS EARLY 2</fullName>
    </submittedName>
</protein>
<feature type="domain" description="DIRP" evidence="5">
    <location>
        <begin position="657"/>
        <end position="758"/>
    </location>
</feature>
<dbReference type="AlphaFoldDB" id="A0A7J0EZS4"/>
<dbReference type="GO" id="GO:0003677">
    <property type="term" value="F:DNA binding"/>
    <property type="evidence" value="ECO:0007669"/>
    <property type="project" value="TreeGrafter"/>
</dbReference>
<dbReference type="GO" id="GO:0006357">
    <property type="term" value="P:regulation of transcription by RNA polymerase II"/>
    <property type="evidence" value="ECO:0007669"/>
    <property type="project" value="TreeGrafter"/>
</dbReference>
<feature type="compositionally biased region" description="Polar residues" evidence="3">
    <location>
        <begin position="622"/>
        <end position="631"/>
    </location>
</feature>
<proteinExistence type="predicted"/>
<feature type="compositionally biased region" description="Polar residues" evidence="3">
    <location>
        <begin position="12"/>
        <end position="27"/>
    </location>
</feature>
<dbReference type="CDD" id="cd00167">
    <property type="entry name" value="SANT"/>
    <property type="match status" value="1"/>
</dbReference>
<keyword evidence="7" id="KW-1185">Reference proteome</keyword>
<feature type="region of interest" description="Disordered" evidence="3">
    <location>
        <begin position="508"/>
        <end position="631"/>
    </location>
</feature>
<dbReference type="EMBL" id="BJWL01000008">
    <property type="protein sequence ID" value="GFY91930.1"/>
    <property type="molecule type" value="Genomic_DNA"/>
</dbReference>
<evidence type="ECO:0000313" key="7">
    <source>
        <dbReference type="Proteomes" id="UP000585474"/>
    </source>
</evidence>
<dbReference type="SUPFAM" id="SSF46689">
    <property type="entry name" value="Homeodomain-like"/>
    <property type="match status" value="1"/>
</dbReference>
<comment type="subcellular location">
    <subcellularLocation>
        <location evidence="1">Nucleus</location>
    </subcellularLocation>
</comment>
<feature type="compositionally biased region" description="Basic residues" evidence="3">
    <location>
        <begin position="30"/>
        <end position="39"/>
    </location>
</feature>
<feature type="domain" description="Myb-like" evidence="4">
    <location>
        <begin position="43"/>
        <end position="91"/>
    </location>
</feature>
<accession>A0A7J0EZS4</accession>
<evidence type="ECO:0000313" key="6">
    <source>
        <dbReference type="EMBL" id="GFY91930.1"/>
    </source>
</evidence>
<feature type="compositionally biased region" description="Basic and acidic residues" evidence="3">
    <location>
        <begin position="240"/>
        <end position="249"/>
    </location>
</feature>
<keyword evidence="2" id="KW-0539">Nucleus</keyword>
<dbReference type="Proteomes" id="UP000585474">
    <property type="component" value="Unassembled WGS sequence"/>
</dbReference>
<feature type="compositionally biased region" description="Polar residues" evidence="3">
    <location>
        <begin position="582"/>
        <end position="600"/>
    </location>
</feature>
<evidence type="ECO:0000259" key="4">
    <source>
        <dbReference type="SMART" id="SM00717"/>
    </source>
</evidence>
<dbReference type="InterPro" id="IPR001005">
    <property type="entry name" value="SANT/Myb"/>
</dbReference>
<dbReference type="Pfam" id="PF00249">
    <property type="entry name" value="Myb_DNA-binding"/>
    <property type="match status" value="1"/>
</dbReference>
<dbReference type="PANTHER" id="PTHR21689">
    <property type="entry name" value="LIN-9"/>
    <property type="match status" value="1"/>
</dbReference>
<organism evidence="6 7">
    <name type="scientific">Actinidia rufa</name>
    <dbReference type="NCBI Taxonomy" id="165716"/>
    <lineage>
        <taxon>Eukaryota</taxon>
        <taxon>Viridiplantae</taxon>
        <taxon>Streptophyta</taxon>
        <taxon>Embryophyta</taxon>
        <taxon>Tracheophyta</taxon>
        <taxon>Spermatophyta</taxon>
        <taxon>Magnoliopsida</taxon>
        <taxon>eudicotyledons</taxon>
        <taxon>Gunneridae</taxon>
        <taxon>Pentapetalae</taxon>
        <taxon>asterids</taxon>
        <taxon>Ericales</taxon>
        <taxon>Actinidiaceae</taxon>
        <taxon>Actinidia</taxon>
    </lineage>
</organism>